<dbReference type="PIRSF" id="PIRSF024534">
    <property type="entry name" value="ThiW"/>
    <property type="match status" value="1"/>
</dbReference>
<dbReference type="RefSeq" id="WP_046790008.1">
    <property type="nucleotide sequence ID" value="NZ_CP011366.1"/>
</dbReference>
<organism evidence="3 5">
    <name type="scientific">Salinicoccus halodurans</name>
    <dbReference type="NCBI Taxonomy" id="407035"/>
    <lineage>
        <taxon>Bacteria</taxon>
        <taxon>Bacillati</taxon>
        <taxon>Bacillota</taxon>
        <taxon>Bacilli</taxon>
        <taxon>Bacillales</taxon>
        <taxon>Staphylococcaceae</taxon>
        <taxon>Salinicoccus</taxon>
    </lineage>
</organism>
<dbReference type="KEGG" id="shv:AAT16_06025"/>
<evidence type="ECO:0000313" key="2">
    <source>
        <dbReference type="EMBL" id="AKG73820.1"/>
    </source>
</evidence>
<keyword evidence="1" id="KW-0472">Membrane</keyword>
<keyword evidence="4" id="KW-1185">Reference proteome</keyword>
<dbReference type="Pfam" id="PF09512">
    <property type="entry name" value="ThiW"/>
    <property type="match status" value="1"/>
</dbReference>
<keyword evidence="1" id="KW-1133">Transmembrane helix</keyword>
<dbReference type="OrthoDB" id="5516776at2"/>
<feature type="transmembrane region" description="Helical" evidence="1">
    <location>
        <begin position="124"/>
        <end position="147"/>
    </location>
</feature>
<reference evidence="2 4" key="1">
    <citation type="journal article" date="2015" name="Int. J. Syst. Evol. Microbiol.">
        <title>Complete genome sequence of Salinicoccus halodurans H3B36, isolated from the Qaidam Basin in China.</title>
        <authorList>
            <person name="Jiang K."/>
            <person name="Xue Y."/>
            <person name="Ma Y."/>
        </authorList>
    </citation>
    <scope>NUCLEOTIDE SEQUENCE [LARGE SCALE GENOMIC DNA]</scope>
    <source>
        <strain evidence="2 4">H3B36</strain>
    </source>
</reference>
<feature type="transmembrane region" description="Helical" evidence="1">
    <location>
        <begin position="70"/>
        <end position="86"/>
    </location>
</feature>
<name>A0A0F7D490_9STAP</name>
<dbReference type="Gene3D" id="1.10.1760.20">
    <property type="match status" value="1"/>
</dbReference>
<dbReference type="EMBL" id="FOTB01000001">
    <property type="protein sequence ID" value="SFK56384.1"/>
    <property type="molecule type" value="Genomic_DNA"/>
</dbReference>
<dbReference type="AlphaFoldDB" id="A0A0F7D490"/>
<keyword evidence="1" id="KW-0812">Transmembrane</keyword>
<dbReference type="EMBL" id="CP011366">
    <property type="protein sequence ID" value="AKG73820.1"/>
    <property type="molecule type" value="Genomic_DNA"/>
</dbReference>
<dbReference type="Proteomes" id="UP000034029">
    <property type="component" value="Chromosome"/>
</dbReference>
<reference evidence="4" key="2">
    <citation type="submission" date="2015-04" db="EMBL/GenBank/DDBJ databases">
        <title>Complete genome sequence of Salinicoccus halodurans strain H3B36, isolated from the Qaidam basin of China.</title>
        <authorList>
            <person name="Ma Y."/>
            <person name="Jiang K."/>
            <person name="Xue Y."/>
        </authorList>
    </citation>
    <scope>NUCLEOTIDE SEQUENCE [LARGE SCALE GENOMIC DNA]</scope>
    <source>
        <strain evidence="4">H3B36</strain>
    </source>
</reference>
<feature type="transmembrane region" description="Helical" evidence="1">
    <location>
        <begin position="6"/>
        <end position="26"/>
    </location>
</feature>
<evidence type="ECO:0000313" key="4">
    <source>
        <dbReference type="Proteomes" id="UP000034029"/>
    </source>
</evidence>
<dbReference type="Proteomes" id="UP000183090">
    <property type="component" value="Unassembled WGS sequence"/>
</dbReference>
<evidence type="ECO:0000313" key="3">
    <source>
        <dbReference type="EMBL" id="SFK56384.1"/>
    </source>
</evidence>
<reference evidence="3 5" key="3">
    <citation type="submission" date="2016-10" db="EMBL/GenBank/DDBJ databases">
        <authorList>
            <person name="Varghese N."/>
            <person name="Submissions S."/>
        </authorList>
    </citation>
    <scope>NUCLEOTIDE SEQUENCE [LARGE SCALE GENOMIC DNA]</scope>
    <source>
        <strain evidence="3 5">CGMCC 1.6501</strain>
    </source>
</reference>
<gene>
    <name evidence="2" type="ORF">AAT16_06025</name>
    <name evidence="3" type="ORF">SAMN05216235_0444</name>
</gene>
<dbReference type="InterPro" id="IPR012652">
    <property type="entry name" value="ThiW"/>
</dbReference>
<dbReference type="NCBIfam" id="TIGR02359">
    <property type="entry name" value="thiW"/>
    <property type="match status" value="1"/>
</dbReference>
<evidence type="ECO:0000256" key="1">
    <source>
        <dbReference type="SAM" id="Phobius"/>
    </source>
</evidence>
<feature type="transmembrane region" description="Helical" evidence="1">
    <location>
        <begin position="98"/>
        <end position="118"/>
    </location>
</feature>
<accession>A0A0F7D490</accession>
<sequence>MTRKLTLTAVFTALNVVLSMFIIIPLGPVRAAPMQHLINVMSVVFTGPWGIVQAFLSSTIRILLGTGSPFAYPGSMIGALLAWLLYRKFKKLSMGAIGEVIGTGVFGSIATLPLIMVLGLDAGFFYVLAPAFIASSLIGALVSWVMLRQLERKGVLDRFNNQRRP</sequence>
<evidence type="ECO:0000313" key="5">
    <source>
        <dbReference type="Proteomes" id="UP000183090"/>
    </source>
</evidence>
<protein>
    <submittedName>
        <fullName evidence="3">Energy coupling factor transporter S component ThiW</fullName>
    </submittedName>
    <submittedName>
        <fullName evidence="2">Thiamine biosynthesis protein ThiW</fullName>
    </submittedName>
</protein>
<proteinExistence type="predicted"/>